<dbReference type="AlphaFoldDB" id="A0A3M7SNZ5"/>
<evidence type="ECO:0000256" key="2">
    <source>
        <dbReference type="ARBA" id="ARBA00009671"/>
    </source>
</evidence>
<keyword evidence="5 6" id="KW-0472">Membrane</keyword>
<feature type="transmembrane region" description="Helical" evidence="6">
    <location>
        <begin position="26"/>
        <end position="48"/>
    </location>
</feature>
<evidence type="ECO:0000313" key="9">
    <source>
        <dbReference type="EMBL" id="RNA37456.1"/>
    </source>
</evidence>
<evidence type="ECO:0000256" key="4">
    <source>
        <dbReference type="ARBA" id="ARBA00022989"/>
    </source>
</evidence>
<feature type="transmembrane region" description="Helical" evidence="6">
    <location>
        <begin position="60"/>
        <end position="80"/>
    </location>
</feature>
<organism evidence="9 10">
    <name type="scientific">Brachionus plicatilis</name>
    <name type="common">Marine rotifer</name>
    <name type="synonym">Brachionus muelleri</name>
    <dbReference type="NCBI Taxonomy" id="10195"/>
    <lineage>
        <taxon>Eukaryota</taxon>
        <taxon>Metazoa</taxon>
        <taxon>Spiralia</taxon>
        <taxon>Gnathifera</taxon>
        <taxon>Rotifera</taxon>
        <taxon>Eurotatoria</taxon>
        <taxon>Monogononta</taxon>
        <taxon>Pseudotrocha</taxon>
        <taxon>Ploima</taxon>
        <taxon>Brachionidae</taxon>
        <taxon>Brachionus</taxon>
    </lineage>
</organism>
<dbReference type="PANTHER" id="PTHR12308:SF73">
    <property type="entry name" value="ANOCTAMIN"/>
    <property type="match status" value="1"/>
</dbReference>
<comment type="similarity">
    <text evidence="2 6">Belongs to the anoctamin family.</text>
</comment>
<dbReference type="Pfam" id="PF04547">
    <property type="entry name" value="Anoctamin"/>
    <property type="match status" value="1"/>
</dbReference>
<protein>
    <recommendedName>
        <fullName evidence="6">Anoctamin</fullName>
    </recommendedName>
</protein>
<dbReference type="InterPro" id="IPR007632">
    <property type="entry name" value="Anoctamin"/>
</dbReference>
<keyword evidence="3 6" id="KW-0812">Transmembrane</keyword>
<evidence type="ECO:0000256" key="3">
    <source>
        <dbReference type="ARBA" id="ARBA00022692"/>
    </source>
</evidence>
<dbReference type="GO" id="GO:0005886">
    <property type="term" value="C:plasma membrane"/>
    <property type="evidence" value="ECO:0007669"/>
    <property type="project" value="TreeGrafter"/>
</dbReference>
<feature type="region of interest" description="Disordered" evidence="7">
    <location>
        <begin position="207"/>
        <end position="242"/>
    </location>
</feature>
<evidence type="ECO:0000256" key="6">
    <source>
        <dbReference type="RuleBase" id="RU280814"/>
    </source>
</evidence>
<comment type="caution">
    <text evidence="6">Lacks conserved residue(s) required for the propagation of feature annotation.</text>
</comment>
<evidence type="ECO:0000256" key="7">
    <source>
        <dbReference type="SAM" id="MobiDB-lite"/>
    </source>
</evidence>
<feature type="transmembrane region" description="Helical" evidence="6">
    <location>
        <begin position="92"/>
        <end position="113"/>
    </location>
</feature>
<evidence type="ECO:0000256" key="5">
    <source>
        <dbReference type="ARBA" id="ARBA00023136"/>
    </source>
</evidence>
<evidence type="ECO:0000313" key="10">
    <source>
        <dbReference type="Proteomes" id="UP000276133"/>
    </source>
</evidence>
<keyword evidence="10" id="KW-1185">Reference proteome</keyword>
<gene>
    <name evidence="9" type="ORF">BpHYR1_031972</name>
</gene>
<comment type="caution">
    <text evidence="9">The sequence shown here is derived from an EMBL/GenBank/DDBJ whole genome shotgun (WGS) entry which is preliminary data.</text>
</comment>
<dbReference type="InterPro" id="IPR049452">
    <property type="entry name" value="Anoctamin_TM"/>
</dbReference>
<dbReference type="OrthoDB" id="6158113at2759"/>
<accession>A0A3M7SNZ5</accession>
<evidence type="ECO:0000256" key="1">
    <source>
        <dbReference type="ARBA" id="ARBA00004141"/>
    </source>
</evidence>
<keyword evidence="4 6" id="KW-1133">Transmembrane helix</keyword>
<reference evidence="9 10" key="1">
    <citation type="journal article" date="2018" name="Sci. Rep.">
        <title>Genomic signatures of local adaptation to the degree of environmental predictability in rotifers.</title>
        <authorList>
            <person name="Franch-Gras L."/>
            <person name="Hahn C."/>
            <person name="Garcia-Roger E.M."/>
            <person name="Carmona M.J."/>
            <person name="Serra M."/>
            <person name="Gomez A."/>
        </authorList>
    </citation>
    <scope>NUCLEOTIDE SEQUENCE [LARGE SCALE GENOMIC DNA]</scope>
    <source>
        <strain evidence="9">HYR1</strain>
    </source>
</reference>
<feature type="domain" description="Anoctamin transmembrane" evidence="8">
    <location>
        <begin position="52"/>
        <end position="126"/>
    </location>
</feature>
<dbReference type="Proteomes" id="UP000276133">
    <property type="component" value="Unassembled WGS sequence"/>
</dbReference>
<sequence length="305" mass="35193">MSEFRMDVLIIEQKDFDFKNVEQIDFILFASTFSLGPLIVLVINVIDLRIDGAWFHIIRFLNIAGIVSNAFIIAFTSNWSKSFLNGTLENRLIFVVAFEHIVFVIWLLIIILFPDIPQSIAVKIRTEAKLVKKIISENKVMPSEKNGMFKSLQNNENKVMPSEKNGMFKSLQNNENKVMPSEKNGMFKSLQYNENKVMPSEKNGMFKSLQNNENKQPDLDILSNSSDLKKDSMQSAPDPNYNTKVSNEINCIDVFKINEQTRKRRRKNKKYLKLVSKIWPVVENFLDNEKTIILFLRTVVVTGDA</sequence>
<proteinExistence type="inferred from homology"/>
<comment type="subcellular location">
    <subcellularLocation>
        <location evidence="1 6">Membrane</location>
        <topology evidence="1 6">Multi-pass membrane protein</topology>
    </subcellularLocation>
</comment>
<dbReference type="EMBL" id="REGN01001040">
    <property type="protein sequence ID" value="RNA37456.1"/>
    <property type="molecule type" value="Genomic_DNA"/>
</dbReference>
<name>A0A3M7SNZ5_BRAPC</name>
<dbReference type="PANTHER" id="PTHR12308">
    <property type="entry name" value="ANOCTAMIN"/>
    <property type="match status" value="1"/>
</dbReference>
<evidence type="ECO:0000259" key="8">
    <source>
        <dbReference type="Pfam" id="PF04547"/>
    </source>
</evidence>
<feature type="compositionally biased region" description="Polar residues" evidence="7">
    <location>
        <begin position="233"/>
        <end position="242"/>
    </location>
</feature>
<dbReference type="GO" id="GO:0005254">
    <property type="term" value="F:chloride channel activity"/>
    <property type="evidence" value="ECO:0007669"/>
    <property type="project" value="TreeGrafter"/>
</dbReference>